<dbReference type="Gene3D" id="2.20.110.10">
    <property type="entry name" value="Histone H3 K4-specific methyltransferase SET7/9 N-terminal domain"/>
    <property type="match status" value="1"/>
</dbReference>
<dbReference type="GO" id="GO:0031267">
    <property type="term" value="F:small GTPase binding"/>
    <property type="evidence" value="ECO:0007669"/>
    <property type="project" value="TreeGrafter"/>
</dbReference>
<dbReference type="SMART" id="SM00698">
    <property type="entry name" value="MORN"/>
    <property type="match status" value="5"/>
</dbReference>
<dbReference type="PROSITE" id="PS50012">
    <property type="entry name" value="RCC1_3"/>
    <property type="match status" value="1"/>
</dbReference>
<dbReference type="PANTHER" id="PTHR46089:SF2">
    <property type="entry name" value="ALSIN HOMOLOG"/>
    <property type="match status" value="1"/>
</dbReference>
<keyword evidence="5" id="KW-1185">Reference proteome</keyword>
<feature type="region of interest" description="Disordered" evidence="3">
    <location>
        <begin position="1187"/>
        <end position="1209"/>
    </location>
</feature>
<sequence>MSSTFLVRPIPATTGGTPLVSSGDPLPALLDEGNSRSLEEYFLDDSVVLDKNAFSARLGLPPDVTHIHSSFKTTVACLSDGRILIGEGKPSSIYATPSLCEHGISQRPKKRFHALSAVCSQTDVVVVTASDGLWTFPIEREKEIEGVRFRDDGCIHAQQVCAETCLSLQAGSDFFIALVDGIRRSEERDDERESDDVFDEPEQSPCQHCNDERRLRLSSLMVEADREAEERVVTVPLRKSRPSSLSERRTTLKWNGLEHHGEMDQAGTVRAISMLELSEEAAADDDYDGMSMRAVRGDSPTRGAVRERRVSSSGEDQRDWLGRGEGAEVPIKVSVLTWGANGSGQLGHGDYVQRSQPQPIARFDSARRVCAIAAGNAHAAALTAAGTAFVWGSNVWSNERSTQLTPTLFNTGADSSVLDLTASGEALAVLVVDKDGATSVFLVRGGSIARILGLGRETRTIGVRMMEDQRILMRTTPKESLGVLPAWRESIDLCRLLSNLDELGKHCLQERIKQNSSVSLDAEPVSTKNKKAAPPPQLGTISEAARLIRKLNKMLGRFVSLATVHADRVRSALRADGGRSTVSSPDCPPFSSAFDVLNSPKFRGRFVKFIDAYITARAYGALEELPFTFEPSIRLVEKLSLTYDVSSAKSDSVVRKLFALPLVFLRRSIDEFISITSESSDSGPSGYASEWSHQLAEAAAALETAAATAAWWRRESNASLARTLHKPRRLLVWSGGSWNGAKIEGGLLSVVARSAGILSARYTHVLVFNDIIVFATRNSDQRFPTQLVWMSEKKEESGEKRVLHVDTPDEKFDLEFSSKEERDTFKRRTSFWHWSNFVVESKTPLSLSTSPSSSSAPSSSLVLADPPATRRADRFVFAKTGDVYSGEWRNGVPHGSGCKKSSVCTYDGTFVDGLPHGFGVLSLPEEEPPSNSTGALFYVPREATDGRDADKELAQKKCTVIRGNFERGKARGLCRIDSPSGTVYRGYVEEGVPHGFGEEMRTEEHYIGFFSRGKPHGYGVSSSLNEHGTIRCKYLGVFEEGSMHGEGVFMDGCGAYCEGEFKADQLKSGRLQCPPPEGTKGGGFTIEYKGEFNGWRHALGKGTLDVSPTLRITGRFNYAILGDDGSIKKTEDADILEAKIETRKAGDRVREVFHGEGPRIEHYSEAEDEWSWRPLVDLFLKEELGTERTGKAREGSAGQEIEMDSLRDENDDSVREAWRRVEMAIERRRRRGRSTEERGGEEEHEIDFSHIASAADLRPWCSGYHSMVKNQWKAAIADPAHPLSRFAHTWVQIYQASYGGTMGAHRCVHEKAASELRLILFSVHAILRVLFPNLPANPFDPIPDEEDAETPPTIGSQETLFTVDALSLVETERAGVSSVESETASVRSISSAVSALLPPPPVISFLYDHFFARLHPVLMPLYIVASAEFDDVYWAKILCLNAHTDVKLLQFLGVPECIWPIDLENQQDRNAALICNNARFRFYESAIKMLQVGGR</sequence>
<dbReference type="InterPro" id="IPR051984">
    <property type="entry name" value="Alsin"/>
</dbReference>
<evidence type="ECO:0000313" key="5">
    <source>
        <dbReference type="Proteomes" id="UP001328107"/>
    </source>
</evidence>
<feature type="region of interest" description="Disordered" evidence="3">
    <location>
        <begin position="293"/>
        <end position="321"/>
    </location>
</feature>
<dbReference type="InterPro" id="IPR003409">
    <property type="entry name" value="MORN"/>
</dbReference>
<dbReference type="EMBL" id="BTRK01000006">
    <property type="protein sequence ID" value="GMR58375.1"/>
    <property type="molecule type" value="Genomic_DNA"/>
</dbReference>
<gene>
    <name evidence="4" type="ORF">PMAYCL1PPCAC_28570</name>
</gene>
<dbReference type="GO" id="GO:0016197">
    <property type="term" value="P:endosomal transport"/>
    <property type="evidence" value="ECO:0007669"/>
    <property type="project" value="TreeGrafter"/>
</dbReference>
<accession>A0AAN5DA26</accession>
<evidence type="ECO:0000313" key="4">
    <source>
        <dbReference type="EMBL" id="GMR58375.1"/>
    </source>
</evidence>
<dbReference type="GO" id="GO:0005737">
    <property type="term" value="C:cytoplasm"/>
    <property type="evidence" value="ECO:0007669"/>
    <property type="project" value="TreeGrafter"/>
</dbReference>
<organism evidence="4 5">
    <name type="scientific">Pristionchus mayeri</name>
    <dbReference type="NCBI Taxonomy" id="1317129"/>
    <lineage>
        <taxon>Eukaryota</taxon>
        <taxon>Metazoa</taxon>
        <taxon>Ecdysozoa</taxon>
        <taxon>Nematoda</taxon>
        <taxon>Chromadorea</taxon>
        <taxon>Rhabditida</taxon>
        <taxon>Rhabditina</taxon>
        <taxon>Diplogasteromorpha</taxon>
        <taxon>Diplogasteroidea</taxon>
        <taxon>Neodiplogasteridae</taxon>
        <taxon>Pristionchus</taxon>
    </lineage>
</organism>
<dbReference type="Pfam" id="PF02493">
    <property type="entry name" value="MORN"/>
    <property type="match status" value="4"/>
</dbReference>
<proteinExistence type="predicted"/>
<dbReference type="SUPFAM" id="SSF50985">
    <property type="entry name" value="RCC1/BLIP-II"/>
    <property type="match status" value="1"/>
</dbReference>
<keyword evidence="1" id="KW-0677">Repeat</keyword>
<feature type="compositionally biased region" description="Acidic residues" evidence="3">
    <location>
        <begin position="188"/>
        <end position="202"/>
    </location>
</feature>
<protein>
    <submittedName>
        <fullName evidence="4">Uncharacterized protein</fullName>
    </submittedName>
</protein>
<evidence type="ECO:0000256" key="2">
    <source>
        <dbReference type="PROSITE-ProRule" id="PRU00235"/>
    </source>
</evidence>
<comment type="caution">
    <text evidence="4">The sequence shown here is derived from an EMBL/GenBank/DDBJ whole genome shotgun (WGS) entry which is preliminary data.</text>
</comment>
<feature type="region of interest" description="Disordered" evidence="3">
    <location>
        <begin position="844"/>
        <end position="864"/>
    </location>
</feature>
<feature type="region of interest" description="Disordered" evidence="3">
    <location>
        <begin position="187"/>
        <end position="206"/>
    </location>
</feature>
<dbReference type="InterPro" id="IPR000408">
    <property type="entry name" value="Reg_chr_condens"/>
</dbReference>
<reference evidence="5" key="1">
    <citation type="submission" date="2022-10" db="EMBL/GenBank/DDBJ databases">
        <title>Genome assembly of Pristionchus species.</title>
        <authorList>
            <person name="Yoshida K."/>
            <person name="Sommer R.J."/>
        </authorList>
    </citation>
    <scope>NUCLEOTIDE SEQUENCE [LARGE SCALE GENOMIC DNA]</scope>
    <source>
        <strain evidence="5">RS5460</strain>
    </source>
</reference>
<dbReference type="InterPro" id="IPR009091">
    <property type="entry name" value="RCC1/BLIP-II"/>
</dbReference>
<evidence type="ECO:0000256" key="3">
    <source>
        <dbReference type="SAM" id="MobiDB-lite"/>
    </source>
</evidence>
<dbReference type="Proteomes" id="UP001328107">
    <property type="component" value="Unassembled WGS sequence"/>
</dbReference>
<name>A0AAN5DA26_9BILA</name>
<dbReference type="GO" id="GO:0005085">
    <property type="term" value="F:guanyl-nucleotide exchange factor activity"/>
    <property type="evidence" value="ECO:0007669"/>
    <property type="project" value="UniProtKB-KW"/>
</dbReference>
<dbReference type="PANTHER" id="PTHR46089">
    <property type="entry name" value="ALSIN HOMOLOG"/>
    <property type="match status" value="1"/>
</dbReference>
<dbReference type="Pfam" id="PF00415">
    <property type="entry name" value="RCC1"/>
    <property type="match status" value="1"/>
</dbReference>
<dbReference type="Gene3D" id="2.130.10.30">
    <property type="entry name" value="Regulator of chromosome condensation 1/beta-lactamase-inhibitor protein II"/>
    <property type="match status" value="1"/>
</dbReference>
<feature type="repeat" description="RCC1" evidence="2">
    <location>
        <begin position="333"/>
        <end position="385"/>
    </location>
</feature>
<dbReference type="SUPFAM" id="SSF82185">
    <property type="entry name" value="Histone H3 K4-specific methyltransferase SET7/9 N-terminal domain"/>
    <property type="match status" value="1"/>
</dbReference>
<evidence type="ECO:0000256" key="1">
    <source>
        <dbReference type="ARBA" id="ARBA00022737"/>
    </source>
</evidence>
<feature type="compositionally biased region" description="Basic and acidic residues" evidence="3">
    <location>
        <begin position="304"/>
        <end position="321"/>
    </location>
</feature>